<feature type="domain" description="PAS" evidence="6">
    <location>
        <begin position="146"/>
        <end position="188"/>
    </location>
</feature>
<dbReference type="Pfam" id="PF00015">
    <property type="entry name" value="MCPsignal"/>
    <property type="match status" value="1"/>
</dbReference>
<feature type="domain" description="HAMP" evidence="8">
    <location>
        <begin position="371"/>
        <end position="423"/>
    </location>
</feature>
<evidence type="ECO:0000256" key="2">
    <source>
        <dbReference type="ARBA" id="ARBA00022500"/>
    </source>
</evidence>
<dbReference type="PROSITE" id="PS50112">
    <property type="entry name" value="PAS"/>
    <property type="match status" value="3"/>
</dbReference>
<evidence type="ECO:0000259" key="6">
    <source>
        <dbReference type="PROSITE" id="PS50112"/>
    </source>
</evidence>
<evidence type="ECO:0000313" key="10">
    <source>
        <dbReference type="Proteomes" id="UP000176562"/>
    </source>
</evidence>
<dbReference type="EMBL" id="CP017781">
    <property type="protein sequence ID" value="AOZ69574.1"/>
    <property type="molecule type" value="Genomic_DNA"/>
</dbReference>
<dbReference type="PROSITE" id="PS50885">
    <property type="entry name" value="HAMP"/>
    <property type="match status" value="1"/>
</dbReference>
<accession>A0A1D9MCH0</accession>
<dbReference type="InterPro" id="IPR000014">
    <property type="entry name" value="PAS"/>
</dbReference>
<keyword evidence="4" id="KW-0807">Transducer</keyword>
<evidence type="ECO:0000259" key="7">
    <source>
        <dbReference type="PROSITE" id="PS50113"/>
    </source>
</evidence>
<dbReference type="AlphaFoldDB" id="A0A1D9MCH0"/>
<reference evidence="9 10" key="1">
    <citation type="submission" date="2016-10" db="EMBL/GenBank/DDBJ databases">
        <title>Rhodobacter sp. LPB0142, isolated from sea water.</title>
        <authorList>
            <person name="Kim E."/>
            <person name="Yi H."/>
        </authorList>
    </citation>
    <scope>NUCLEOTIDE SEQUENCE [LARGE SCALE GENOMIC DNA]</scope>
    <source>
        <strain evidence="9 10">LPB0142</strain>
    </source>
</reference>
<dbReference type="InterPro" id="IPR035965">
    <property type="entry name" value="PAS-like_dom_sf"/>
</dbReference>
<dbReference type="FunFam" id="1.10.287.950:FF:000001">
    <property type="entry name" value="Methyl-accepting chemotaxis sensory transducer"/>
    <property type="match status" value="1"/>
</dbReference>
<keyword evidence="2" id="KW-0145">Chemotaxis</keyword>
<feature type="domain" description="Methyl-accepting transducer" evidence="5">
    <location>
        <begin position="428"/>
        <end position="657"/>
    </location>
</feature>
<dbReference type="GO" id="GO:0016020">
    <property type="term" value="C:membrane"/>
    <property type="evidence" value="ECO:0007669"/>
    <property type="project" value="UniProtKB-SubCell"/>
</dbReference>
<dbReference type="SMART" id="SM00091">
    <property type="entry name" value="PAS"/>
    <property type="match status" value="3"/>
</dbReference>
<dbReference type="InterPro" id="IPR004090">
    <property type="entry name" value="Chemotax_Me-accpt_rcpt"/>
</dbReference>
<feature type="domain" description="PAC" evidence="7">
    <location>
        <begin position="208"/>
        <end position="260"/>
    </location>
</feature>
<feature type="domain" description="PAC" evidence="7">
    <location>
        <begin position="86"/>
        <end position="138"/>
    </location>
</feature>
<dbReference type="PROSITE" id="PS50111">
    <property type="entry name" value="CHEMOTAXIS_TRANSDUC_2"/>
    <property type="match status" value="1"/>
</dbReference>
<dbReference type="Pfam" id="PF13426">
    <property type="entry name" value="PAS_9"/>
    <property type="match status" value="1"/>
</dbReference>
<feature type="domain" description="PAS" evidence="6">
    <location>
        <begin position="31"/>
        <end position="83"/>
    </location>
</feature>
<keyword evidence="10" id="KW-1185">Reference proteome</keyword>
<evidence type="ECO:0000256" key="1">
    <source>
        <dbReference type="ARBA" id="ARBA00004370"/>
    </source>
</evidence>
<evidence type="ECO:0000256" key="3">
    <source>
        <dbReference type="ARBA" id="ARBA00029447"/>
    </source>
</evidence>
<dbReference type="GO" id="GO:0007165">
    <property type="term" value="P:signal transduction"/>
    <property type="evidence" value="ECO:0007669"/>
    <property type="project" value="UniProtKB-KW"/>
</dbReference>
<dbReference type="InterPro" id="IPR000700">
    <property type="entry name" value="PAS-assoc_C"/>
</dbReference>
<dbReference type="GO" id="GO:0004888">
    <property type="term" value="F:transmembrane signaling receptor activity"/>
    <property type="evidence" value="ECO:0007669"/>
    <property type="project" value="InterPro"/>
</dbReference>
<dbReference type="SMART" id="SM00283">
    <property type="entry name" value="MA"/>
    <property type="match status" value="1"/>
</dbReference>
<dbReference type="Pfam" id="PF08448">
    <property type="entry name" value="PAS_4"/>
    <property type="match status" value="2"/>
</dbReference>
<dbReference type="SMART" id="SM00086">
    <property type="entry name" value="PAC"/>
    <property type="match status" value="3"/>
</dbReference>
<dbReference type="SUPFAM" id="SSF58104">
    <property type="entry name" value="Methyl-accepting chemotaxis protein (MCP) signaling domain"/>
    <property type="match status" value="1"/>
</dbReference>
<evidence type="ECO:0000259" key="8">
    <source>
        <dbReference type="PROSITE" id="PS50885"/>
    </source>
</evidence>
<dbReference type="NCBIfam" id="TIGR00229">
    <property type="entry name" value="sensory_box"/>
    <property type="match status" value="3"/>
</dbReference>
<dbReference type="Gene3D" id="3.30.450.20">
    <property type="entry name" value="PAS domain"/>
    <property type="match status" value="3"/>
</dbReference>
<dbReference type="Proteomes" id="UP000176562">
    <property type="component" value="Chromosome"/>
</dbReference>
<proteinExistence type="inferred from homology"/>
<sequence length="686" mass="73874">MFFNRRSAAITPRDPATLAAANTALAMIWFDPQGTILDANTNFCAALGYDLAEIVGQKHAMFLRPGETERAEYRAFWEALRAGKTQSATFARRRKDGEMVFIEASYVPMTDAAGAVTGVVKFAADVTAKTREALRAKGWTEAINRSNAVIEFTPEGKVLDANEAFLKTLGYEKSEIVGQMHRMFMPADEIGQPAYQQFWADLRAGKFRAGEFLRIGKGGREVWIQASYNPVFAPDGSVASVVKFASDITAQKLRALDARGQLAALDRAQAVIEFDLSGKILTANDNFLSALGYELSEVVGKHHSIFARPGERGTPAYARLWEQLAAGQYQEAEYCRVTKSGGEIWIQATYNPILDARGRPYMVVKFATDITARKRAVQQFQAAVGELASGDLVHRLSQKMPGELETLRGDYNGAVERMAGLIGAILGAADAIQGEVSTIQQTSLELGRRTETQAASLEETAAALNELTSSVASATAGAREAAGAVSQARERSSAGRQVVDQAITAMNAIAASSGQISKITSVIDDIAFQTNLLALNAGVEAARAGETGRGFAVVASEVRALAQRSSEAAREIAELIATSEKQVRDGVSLVDRSGRELSEIDTLVRTVADLVHEIANSASEQSVGLAEINTAMNHLDQVTQQNAAMFEETSAAVTTLRDQTQDLVRETSVFTTEGGGRAEPEYRYAS</sequence>
<name>A0A1D9MCH0_9RHOB</name>
<evidence type="ECO:0000256" key="4">
    <source>
        <dbReference type="PROSITE-ProRule" id="PRU00284"/>
    </source>
</evidence>
<dbReference type="GO" id="GO:0006935">
    <property type="term" value="P:chemotaxis"/>
    <property type="evidence" value="ECO:0007669"/>
    <property type="project" value="UniProtKB-KW"/>
</dbReference>
<protein>
    <recommendedName>
        <fullName evidence="11">Chemotaxis protein</fullName>
    </recommendedName>
</protein>
<dbReference type="Gene3D" id="1.10.287.950">
    <property type="entry name" value="Methyl-accepting chemotaxis protein"/>
    <property type="match status" value="1"/>
</dbReference>
<evidence type="ECO:0000259" key="5">
    <source>
        <dbReference type="PROSITE" id="PS50111"/>
    </source>
</evidence>
<feature type="domain" description="PAS" evidence="6">
    <location>
        <begin position="271"/>
        <end position="301"/>
    </location>
</feature>
<dbReference type="InterPro" id="IPR001610">
    <property type="entry name" value="PAC"/>
</dbReference>
<dbReference type="CDD" id="cd11386">
    <property type="entry name" value="MCP_signal"/>
    <property type="match status" value="1"/>
</dbReference>
<comment type="similarity">
    <text evidence="3">Belongs to the methyl-accepting chemotaxis (MCP) protein family.</text>
</comment>
<evidence type="ECO:0000313" key="9">
    <source>
        <dbReference type="EMBL" id="AOZ69574.1"/>
    </source>
</evidence>
<dbReference type="STRING" id="1850250.LPB142_09815"/>
<dbReference type="PANTHER" id="PTHR43531:SF11">
    <property type="entry name" value="METHYL-ACCEPTING CHEMOTAXIS PROTEIN 3"/>
    <property type="match status" value="1"/>
</dbReference>
<dbReference type="InterPro" id="IPR003660">
    <property type="entry name" value="HAMP_dom"/>
</dbReference>
<dbReference type="InterPro" id="IPR013656">
    <property type="entry name" value="PAS_4"/>
</dbReference>
<comment type="subcellular location">
    <subcellularLocation>
        <location evidence="1">Membrane</location>
    </subcellularLocation>
</comment>
<dbReference type="PRINTS" id="PR00260">
    <property type="entry name" value="CHEMTRNSDUCR"/>
</dbReference>
<dbReference type="CDD" id="cd00130">
    <property type="entry name" value="PAS"/>
    <property type="match status" value="3"/>
</dbReference>
<gene>
    <name evidence="9" type="ORF">LPB142_09815</name>
</gene>
<dbReference type="PANTHER" id="PTHR43531">
    <property type="entry name" value="PROTEIN ICFG"/>
    <property type="match status" value="1"/>
</dbReference>
<dbReference type="PROSITE" id="PS50113">
    <property type="entry name" value="PAC"/>
    <property type="match status" value="3"/>
</dbReference>
<dbReference type="InterPro" id="IPR051310">
    <property type="entry name" value="MCP_chemotaxis"/>
</dbReference>
<dbReference type="RefSeq" id="WP_071166265.1">
    <property type="nucleotide sequence ID" value="NZ_CP017781.1"/>
</dbReference>
<dbReference type="SUPFAM" id="SSF55785">
    <property type="entry name" value="PYP-like sensor domain (PAS domain)"/>
    <property type="match status" value="3"/>
</dbReference>
<evidence type="ECO:0008006" key="11">
    <source>
        <dbReference type="Google" id="ProtNLM"/>
    </source>
</evidence>
<organism evidence="9 10">
    <name type="scientific">Rhodobacter xanthinilyticus</name>
    <dbReference type="NCBI Taxonomy" id="1850250"/>
    <lineage>
        <taxon>Bacteria</taxon>
        <taxon>Pseudomonadati</taxon>
        <taxon>Pseudomonadota</taxon>
        <taxon>Alphaproteobacteria</taxon>
        <taxon>Rhodobacterales</taxon>
        <taxon>Rhodobacter group</taxon>
        <taxon>Rhodobacter</taxon>
    </lineage>
</organism>
<feature type="domain" description="PAC" evidence="7">
    <location>
        <begin position="330"/>
        <end position="382"/>
    </location>
</feature>
<dbReference type="KEGG" id="rhp:LPB142_09815"/>
<dbReference type="InterPro" id="IPR004089">
    <property type="entry name" value="MCPsignal_dom"/>
</dbReference>